<dbReference type="PIRSF" id="PIRSF028757">
    <property type="entry name" value="LD-carboxypeptidase"/>
    <property type="match status" value="1"/>
</dbReference>
<dbReference type="Proteomes" id="UP000516514">
    <property type="component" value="Chromosome"/>
</dbReference>
<keyword evidence="5" id="KW-0720">Serine protease</keyword>
<feature type="domain" description="LD-carboxypeptidase C-terminal" evidence="8">
    <location>
        <begin position="202"/>
        <end position="309"/>
    </location>
</feature>
<dbReference type="SUPFAM" id="SSF52317">
    <property type="entry name" value="Class I glutamine amidotransferase-like"/>
    <property type="match status" value="1"/>
</dbReference>
<dbReference type="AlphaFoldDB" id="A0A7M3U295"/>
<dbReference type="EMBL" id="CP061738">
    <property type="protein sequence ID" value="QOD38530.1"/>
    <property type="molecule type" value="Genomic_DNA"/>
</dbReference>
<organism evidence="9 10">
    <name type="scientific">Candidatus Wolbachia massiliensis</name>
    <dbReference type="NCBI Taxonomy" id="1845000"/>
    <lineage>
        <taxon>Bacteria</taxon>
        <taxon>Pseudomonadati</taxon>
        <taxon>Pseudomonadota</taxon>
        <taxon>Alphaproteobacteria</taxon>
        <taxon>Rickettsiales</taxon>
        <taxon>Anaplasmataceae</taxon>
        <taxon>Wolbachieae</taxon>
        <taxon>Wolbachia</taxon>
    </lineage>
</organism>
<evidence type="ECO:0000313" key="10">
    <source>
        <dbReference type="Proteomes" id="UP000516514"/>
    </source>
</evidence>
<accession>A0A7M3U295</accession>
<feature type="domain" description="LD-carboxypeptidase N-terminal" evidence="7">
    <location>
        <begin position="27"/>
        <end position="151"/>
    </location>
</feature>
<evidence type="ECO:0000256" key="6">
    <source>
        <dbReference type="PIRSR" id="PIRSR028757-1"/>
    </source>
</evidence>
<dbReference type="PANTHER" id="PTHR30237:SF2">
    <property type="entry name" value="MUREIN TETRAPEPTIDE CARBOXYPEPTIDASE"/>
    <property type="match status" value="1"/>
</dbReference>
<keyword evidence="10" id="KW-1185">Reference proteome</keyword>
<feature type="active site" description="Charge relay system" evidence="6">
    <location>
        <position position="299"/>
    </location>
</feature>
<feature type="active site" description="Charge relay system" evidence="6">
    <location>
        <position position="232"/>
    </location>
</feature>
<dbReference type="Pfam" id="PF02016">
    <property type="entry name" value="Peptidase_S66"/>
    <property type="match status" value="1"/>
</dbReference>
<protein>
    <submittedName>
        <fullName evidence="9">LD-carboxypeptidase</fullName>
    </submittedName>
</protein>
<dbReference type="InterPro" id="IPR027478">
    <property type="entry name" value="LdcA_N"/>
</dbReference>
<evidence type="ECO:0000256" key="3">
    <source>
        <dbReference type="ARBA" id="ARBA00022670"/>
    </source>
</evidence>
<feature type="active site" description="Nucleophile" evidence="6">
    <location>
        <position position="131"/>
    </location>
</feature>
<dbReference type="SUPFAM" id="SSF141986">
    <property type="entry name" value="LD-carboxypeptidase A C-terminal domain-like"/>
    <property type="match status" value="1"/>
</dbReference>
<dbReference type="GO" id="GO:0006508">
    <property type="term" value="P:proteolysis"/>
    <property type="evidence" value="ECO:0007669"/>
    <property type="project" value="UniProtKB-KW"/>
</dbReference>
<dbReference type="PANTHER" id="PTHR30237">
    <property type="entry name" value="MURAMOYLTETRAPEPTIDE CARBOXYPEPTIDASE"/>
    <property type="match status" value="1"/>
</dbReference>
<dbReference type="Gene3D" id="3.50.30.60">
    <property type="entry name" value="LD-carboxypeptidase A C-terminal domain-like"/>
    <property type="match status" value="1"/>
</dbReference>
<dbReference type="GO" id="GO:0004180">
    <property type="term" value="F:carboxypeptidase activity"/>
    <property type="evidence" value="ECO:0007669"/>
    <property type="project" value="UniProtKB-KW"/>
</dbReference>
<dbReference type="InterPro" id="IPR040921">
    <property type="entry name" value="Peptidase_S66C"/>
</dbReference>
<evidence type="ECO:0000313" key="9">
    <source>
        <dbReference type="EMBL" id="QOD38530.1"/>
    </source>
</evidence>
<proteinExistence type="inferred from homology"/>
<reference evidence="9 10" key="1">
    <citation type="submission" date="2020-09" db="EMBL/GenBank/DDBJ databases">
        <title>An Earliest Endosymbiont, Wolbachia massiliensis sp. nov., Strain PL13 From the Bed Bug (Cimex hemipterius), Type strain of a New supergroup T.</title>
        <authorList>
            <person name="Laidoudi Y."/>
            <person name="Levasseur A."/>
            <person name="Medkour H."/>
            <person name="Maaloum M."/>
            <person name="BenKhedher M."/>
            <person name="Sambou M."/>
            <person name="Bassene H."/>
            <person name="Davoust B."/>
            <person name="Fenollar F."/>
            <person name="Raoult D."/>
            <person name="Mediannikov O."/>
        </authorList>
    </citation>
    <scope>NUCLEOTIDE SEQUENCE [LARGE SCALE GENOMIC DNA]</scope>
    <source>
        <strain evidence="9 10">PL13</strain>
    </source>
</reference>
<dbReference type="GO" id="GO:0008236">
    <property type="term" value="F:serine-type peptidase activity"/>
    <property type="evidence" value="ECO:0007669"/>
    <property type="project" value="UniProtKB-KW"/>
</dbReference>
<evidence type="ECO:0000256" key="5">
    <source>
        <dbReference type="ARBA" id="ARBA00022825"/>
    </source>
</evidence>
<evidence type="ECO:0000256" key="4">
    <source>
        <dbReference type="ARBA" id="ARBA00022801"/>
    </source>
</evidence>
<dbReference type="InterPro" id="IPR040449">
    <property type="entry name" value="Peptidase_S66_N"/>
</dbReference>
<keyword evidence="4" id="KW-0378">Hydrolase</keyword>
<dbReference type="InterPro" id="IPR029062">
    <property type="entry name" value="Class_I_gatase-like"/>
</dbReference>
<dbReference type="RefSeq" id="WP_191111304.1">
    <property type="nucleotide sequence ID" value="NZ_CP061738.1"/>
</dbReference>
<evidence type="ECO:0000259" key="7">
    <source>
        <dbReference type="Pfam" id="PF02016"/>
    </source>
</evidence>
<evidence type="ECO:0000256" key="1">
    <source>
        <dbReference type="ARBA" id="ARBA00010233"/>
    </source>
</evidence>
<dbReference type="InterPro" id="IPR003507">
    <property type="entry name" value="S66_fam"/>
</dbReference>
<dbReference type="CDD" id="cd07025">
    <property type="entry name" value="Peptidase_S66"/>
    <property type="match status" value="1"/>
</dbReference>
<dbReference type="Pfam" id="PF17676">
    <property type="entry name" value="Peptidase_S66C"/>
    <property type="match status" value="1"/>
</dbReference>
<comment type="similarity">
    <text evidence="1">Belongs to the peptidase S66 family.</text>
</comment>
<dbReference type="InterPro" id="IPR027461">
    <property type="entry name" value="Carboxypeptidase_A_C_sf"/>
</dbReference>
<dbReference type="KEGG" id="wms:ID128_01365"/>
<sequence length="333" mass="37416">MYPVITYLLHCILILCVNTGIYAANQVDIIAPSSKGKESDLTNIREYIEVLDLSPNISEKIYSSNNPFYSNSDEFRANDLINALTDDSKIIWCIRGGKGASRLIPYLEKLSDNKKEKIAQNKNKKILIGYSDITVLHIYLQVKYDWQTLHGAMLEMIVNNSISESSVEKLKGLILNGRSSIRFDNLKMVNNGTKLKNSRLESKIIGGNMTLVENSIGTAWQINAKGKILFLEDTRVCPYAMERSLDHLKQAHVFDEAQAVIFGNFINSGDSNLVEVVKERFAKSVNFPVFTVQGIGHGHTNDPLPLNTHTVIRAQNEKEGLFFMDVQNVSLMN</sequence>
<gene>
    <name evidence="9" type="ORF">ID128_01365</name>
</gene>
<keyword evidence="2 9" id="KW-0121">Carboxypeptidase</keyword>
<name>A0A7M3U295_9RICK</name>
<dbReference type="Gene3D" id="3.40.50.10740">
    <property type="entry name" value="Class I glutamine amidotransferase-like"/>
    <property type="match status" value="1"/>
</dbReference>
<evidence type="ECO:0000259" key="8">
    <source>
        <dbReference type="Pfam" id="PF17676"/>
    </source>
</evidence>
<keyword evidence="3" id="KW-0645">Protease</keyword>
<evidence type="ECO:0000256" key="2">
    <source>
        <dbReference type="ARBA" id="ARBA00022645"/>
    </source>
</evidence>